<keyword evidence="3" id="KW-1185">Reference proteome</keyword>
<dbReference type="PANTHER" id="PTHR33067:SF9">
    <property type="entry name" value="RNA-DIRECTED DNA POLYMERASE"/>
    <property type="match status" value="1"/>
</dbReference>
<proteinExistence type="predicted"/>
<sequence>MSRVYLVKGKKALADSRACINVMPYKLYIKLGLEAQKPTGITLQLADRFVMRPIGFTEDVLVQINQFVFPTYSILLNVDDDVDVPIILGHPFLATAQALDDTSYSVDEIDIITSECIENLMMMGLVMHSGSRYTLVGQGSDSCDDQESDFEDSDPP</sequence>
<gene>
    <name evidence="2" type="ORF">J5N97_028189</name>
</gene>
<accession>A0A9D5BY23</accession>
<dbReference type="OrthoDB" id="674712at2759"/>
<dbReference type="Proteomes" id="UP001085076">
    <property type="component" value="Miscellaneous, Linkage group lg09"/>
</dbReference>
<organism evidence="2 3">
    <name type="scientific">Dioscorea zingiberensis</name>
    <dbReference type="NCBI Taxonomy" id="325984"/>
    <lineage>
        <taxon>Eukaryota</taxon>
        <taxon>Viridiplantae</taxon>
        <taxon>Streptophyta</taxon>
        <taxon>Embryophyta</taxon>
        <taxon>Tracheophyta</taxon>
        <taxon>Spermatophyta</taxon>
        <taxon>Magnoliopsida</taxon>
        <taxon>Liliopsida</taxon>
        <taxon>Dioscoreales</taxon>
        <taxon>Dioscoreaceae</taxon>
        <taxon>Dioscorea</taxon>
    </lineage>
</organism>
<feature type="compositionally biased region" description="Acidic residues" evidence="1">
    <location>
        <begin position="142"/>
        <end position="156"/>
    </location>
</feature>
<evidence type="ECO:0000313" key="2">
    <source>
        <dbReference type="EMBL" id="KAJ0963067.1"/>
    </source>
</evidence>
<dbReference type="CDD" id="cd00303">
    <property type="entry name" value="retropepsin_like"/>
    <property type="match status" value="1"/>
</dbReference>
<dbReference type="EMBL" id="JAGGNH010000009">
    <property type="protein sequence ID" value="KAJ0963067.1"/>
    <property type="molecule type" value="Genomic_DNA"/>
</dbReference>
<name>A0A9D5BY23_9LILI</name>
<dbReference type="Gene3D" id="2.40.70.10">
    <property type="entry name" value="Acid Proteases"/>
    <property type="match status" value="1"/>
</dbReference>
<protein>
    <submittedName>
        <fullName evidence="2">Uncharacterized protein</fullName>
    </submittedName>
</protein>
<evidence type="ECO:0000256" key="1">
    <source>
        <dbReference type="SAM" id="MobiDB-lite"/>
    </source>
</evidence>
<comment type="caution">
    <text evidence="2">The sequence shown here is derived from an EMBL/GenBank/DDBJ whole genome shotgun (WGS) entry which is preliminary data.</text>
</comment>
<dbReference type="PANTHER" id="PTHR33067">
    <property type="entry name" value="RNA-DIRECTED DNA POLYMERASE-RELATED"/>
    <property type="match status" value="1"/>
</dbReference>
<reference evidence="2" key="2">
    <citation type="journal article" date="2022" name="Hortic Res">
        <title>The genome of Dioscorea zingiberensis sheds light on the biosynthesis, origin and evolution of the medicinally important diosgenin saponins.</title>
        <authorList>
            <person name="Li Y."/>
            <person name="Tan C."/>
            <person name="Li Z."/>
            <person name="Guo J."/>
            <person name="Li S."/>
            <person name="Chen X."/>
            <person name="Wang C."/>
            <person name="Dai X."/>
            <person name="Yang H."/>
            <person name="Song W."/>
            <person name="Hou L."/>
            <person name="Xu J."/>
            <person name="Tong Z."/>
            <person name="Xu A."/>
            <person name="Yuan X."/>
            <person name="Wang W."/>
            <person name="Yang Q."/>
            <person name="Chen L."/>
            <person name="Sun Z."/>
            <person name="Wang K."/>
            <person name="Pan B."/>
            <person name="Chen J."/>
            <person name="Bao Y."/>
            <person name="Liu F."/>
            <person name="Qi X."/>
            <person name="Gang D.R."/>
            <person name="Wen J."/>
            <person name="Li J."/>
        </authorList>
    </citation>
    <scope>NUCLEOTIDE SEQUENCE</scope>
    <source>
        <strain evidence="2">Dzin_1.0</strain>
    </source>
</reference>
<feature type="region of interest" description="Disordered" evidence="1">
    <location>
        <begin position="137"/>
        <end position="156"/>
    </location>
</feature>
<dbReference type="AlphaFoldDB" id="A0A9D5BY23"/>
<reference evidence="2" key="1">
    <citation type="submission" date="2021-03" db="EMBL/GenBank/DDBJ databases">
        <authorList>
            <person name="Li Z."/>
            <person name="Yang C."/>
        </authorList>
    </citation>
    <scope>NUCLEOTIDE SEQUENCE</scope>
    <source>
        <strain evidence="2">Dzin_1.0</strain>
        <tissue evidence="2">Leaf</tissue>
    </source>
</reference>
<evidence type="ECO:0000313" key="3">
    <source>
        <dbReference type="Proteomes" id="UP001085076"/>
    </source>
</evidence>
<dbReference type="InterPro" id="IPR021109">
    <property type="entry name" value="Peptidase_aspartic_dom_sf"/>
</dbReference>